<dbReference type="GO" id="GO:0016491">
    <property type="term" value="F:oxidoreductase activity"/>
    <property type="evidence" value="ECO:0007669"/>
    <property type="project" value="InterPro"/>
</dbReference>
<dbReference type="SUPFAM" id="SSF54373">
    <property type="entry name" value="FAD-linked reductases, C-terminal domain"/>
    <property type="match status" value="1"/>
</dbReference>
<protein>
    <submittedName>
        <fullName evidence="3">Amine oxidase</fullName>
    </submittedName>
</protein>
<comment type="similarity">
    <text evidence="1">Belongs to the flavin monoamine oxidase family.</text>
</comment>
<dbReference type="EMBL" id="CP001699">
    <property type="protein sequence ID" value="ACU63390.1"/>
    <property type="molecule type" value="Genomic_DNA"/>
</dbReference>
<evidence type="ECO:0000259" key="2">
    <source>
        <dbReference type="Pfam" id="PF01593"/>
    </source>
</evidence>
<dbReference type="Proteomes" id="UP000002215">
    <property type="component" value="Chromosome"/>
</dbReference>
<gene>
    <name evidence="3" type="ordered locus">Cpin_5972</name>
</gene>
<dbReference type="PANTHER" id="PTHR43563">
    <property type="entry name" value="AMINE OXIDASE"/>
    <property type="match status" value="1"/>
</dbReference>
<feature type="domain" description="Amine oxidase" evidence="2">
    <location>
        <begin position="91"/>
        <end position="348"/>
    </location>
</feature>
<reference evidence="4" key="1">
    <citation type="submission" date="2009-08" db="EMBL/GenBank/DDBJ databases">
        <title>The complete genome of Chitinophaga pinensis DSM 2588.</title>
        <authorList>
            <consortium name="US DOE Joint Genome Institute (JGI-PGF)"/>
            <person name="Lucas S."/>
            <person name="Copeland A."/>
            <person name="Lapidus A."/>
            <person name="Glavina del Rio T."/>
            <person name="Dalin E."/>
            <person name="Tice H."/>
            <person name="Bruce D."/>
            <person name="Goodwin L."/>
            <person name="Pitluck S."/>
            <person name="Kyrpides N."/>
            <person name="Mavromatis K."/>
            <person name="Ivanova N."/>
            <person name="Mikhailova N."/>
            <person name="Sims D."/>
            <person name="Meinche L."/>
            <person name="Brettin T."/>
            <person name="Detter J.C."/>
            <person name="Han C."/>
            <person name="Larimer F."/>
            <person name="Land M."/>
            <person name="Hauser L."/>
            <person name="Markowitz V."/>
            <person name="Cheng J.-F."/>
            <person name="Hugenholtz P."/>
            <person name="Woyke T."/>
            <person name="Wu D."/>
            <person name="Spring S."/>
            <person name="Klenk H.-P."/>
            <person name="Eisen J.A."/>
        </authorList>
    </citation>
    <scope>NUCLEOTIDE SEQUENCE [LARGE SCALE GENOMIC DNA]</scope>
    <source>
        <strain evidence="4">ATCC 43595 / DSM 2588 / LMG 13176 / NBRC 15968 / NCIMB 11800 / UQM 2034</strain>
    </source>
</reference>
<feature type="domain" description="Amine oxidase" evidence="2">
    <location>
        <begin position="12"/>
        <end position="81"/>
    </location>
</feature>
<evidence type="ECO:0000313" key="4">
    <source>
        <dbReference type="Proteomes" id="UP000002215"/>
    </source>
</evidence>
<proteinExistence type="inferred from homology"/>
<accession>A0A979G9Q7</accession>
<dbReference type="Gene3D" id="3.50.50.60">
    <property type="entry name" value="FAD/NAD(P)-binding domain"/>
    <property type="match status" value="2"/>
</dbReference>
<dbReference type="InterPro" id="IPR036188">
    <property type="entry name" value="FAD/NAD-bd_sf"/>
</dbReference>
<evidence type="ECO:0000313" key="3">
    <source>
        <dbReference type="EMBL" id="ACU63390.1"/>
    </source>
</evidence>
<dbReference type="InterPro" id="IPR002937">
    <property type="entry name" value="Amino_oxidase"/>
</dbReference>
<dbReference type="InterPro" id="IPR050703">
    <property type="entry name" value="Flavin_MAO"/>
</dbReference>
<organism evidence="3 4">
    <name type="scientific">Chitinophaga pinensis (strain ATCC 43595 / DSM 2588 / LMG 13176 / NBRC 15968 / NCIMB 11800 / UQM 2034)</name>
    <dbReference type="NCBI Taxonomy" id="485918"/>
    <lineage>
        <taxon>Bacteria</taxon>
        <taxon>Pseudomonadati</taxon>
        <taxon>Bacteroidota</taxon>
        <taxon>Chitinophagia</taxon>
        <taxon>Chitinophagales</taxon>
        <taxon>Chitinophagaceae</taxon>
        <taxon>Chitinophaga</taxon>
    </lineage>
</organism>
<dbReference type="OrthoDB" id="56323at2"/>
<sequence>MSEHIIIVGGGLSGLSLAWYLTKKNKTVTILEATTRLGGRIETIAGKTGTPLELGATWFSDMHSKLKELIDELGLDTFPQFSGGISLFQTKSFEPPQQFFITAAEQPSYRIAGGTYKLIEALLNKLKGQTIITDNAVTKIDAGQYPINITTNNGEVYTGDKVVLCMPPQLIGDQINILPKLSGELSSLLSTVHTWMAGSVKFVLEYNHPFWRNSGYSGMLFSHAGIVTEMYDHTNFEENKFGFTGFLNGGAAGYEYSIRKQLVLEQLSGLLGNKAMEPLSYNDKIWSDKFTITSPQVIRYPHQHNGHELLQSGYMDGRLFFGGSETSSNCPGYMEGAVVAAHRVATNIN</sequence>
<name>A0A979G9Q7_CHIPD</name>
<dbReference type="KEGG" id="cpi:Cpin_5972"/>
<dbReference type="SUPFAM" id="SSF51905">
    <property type="entry name" value="FAD/NAD(P)-binding domain"/>
    <property type="match status" value="1"/>
</dbReference>
<dbReference type="AlphaFoldDB" id="A0A979G9Q7"/>
<reference evidence="3 4" key="2">
    <citation type="journal article" date="2010" name="Stand. Genomic Sci.">
        <title>Complete genome sequence of Chitinophaga pinensis type strain (UQM 2034).</title>
        <authorList>
            <person name="Glavina Del Rio T."/>
            <person name="Abt B."/>
            <person name="Spring S."/>
            <person name="Lapidus A."/>
            <person name="Nolan M."/>
            <person name="Tice H."/>
            <person name="Copeland A."/>
            <person name="Cheng J.F."/>
            <person name="Chen F."/>
            <person name="Bruce D."/>
            <person name="Goodwin L."/>
            <person name="Pitluck S."/>
            <person name="Ivanova N."/>
            <person name="Mavromatis K."/>
            <person name="Mikhailova N."/>
            <person name="Pati A."/>
            <person name="Chen A."/>
            <person name="Palaniappan K."/>
            <person name="Land M."/>
            <person name="Hauser L."/>
            <person name="Chang Y.J."/>
            <person name="Jeffries C.D."/>
            <person name="Chain P."/>
            <person name="Saunders E."/>
            <person name="Detter J.C."/>
            <person name="Brettin T."/>
            <person name="Rohde M."/>
            <person name="Goker M."/>
            <person name="Bristow J."/>
            <person name="Eisen J.A."/>
            <person name="Markowitz V."/>
            <person name="Hugenholtz P."/>
            <person name="Kyrpides N.C."/>
            <person name="Klenk H.P."/>
            <person name="Lucas S."/>
        </authorList>
    </citation>
    <scope>NUCLEOTIDE SEQUENCE [LARGE SCALE GENOMIC DNA]</scope>
    <source>
        <strain evidence="4">ATCC 43595 / DSM 2588 / LMG 13176 / NBRC 15968 / NCIMB 11800 / UQM 2034</strain>
    </source>
</reference>
<dbReference type="PANTHER" id="PTHR43563:SF1">
    <property type="entry name" value="AMINE OXIDASE [FLAVIN-CONTAINING] B"/>
    <property type="match status" value="1"/>
</dbReference>
<evidence type="ECO:0000256" key="1">
    <source>
        <dbReference type="ARBA" id="ARBA00005995"/>
    </source>
</evidence>
<dbReference type="Pfam" id="PF01593">
    <property type="entry name" value="Amino_oxidase"/>
    <property type="match status" value="2"/>
</dbReference>